<dbReference type="Gene3D" id="3.30.160.100">
    <property type="entry name" value="Ribosome hibernation promotion factor-like"/>
    <property type="match status" value="1"/>
</dbReference>
<dbReference type="Pfam" id="PF02482">
    <property type="entry name" value="Ribosomal_S30AE"/>
    <property type="match status" value="1"/>
</dbReference>
<dbReference type="InterPro" id="IPR003489">
    <property type="entry name" value="RHF/RaiA"/>
</dbReference>
<evidence type="ECO:0000313" key="2">
    <source>
        <dbReference type="EMBL" id="GBF87803.1"/>
    </source>
</evidence>
<dbReference type="OrthoDB" id="556862at2759"/>
<accession>A0A2V0NQI7</accession>
<reference evidence="2 3" key="1">
    <citation type="journal article" date="2018" name="Sci. Rep.">
        <title>Raphidocelis subcapitata (=Pseudokirchneriella subcapitata) provides an insight into genome evolution and environmental adaptations in the Sphaeropleales.</title>
        <authorList>
            <person name="Suzuki S."/>
            <person name="Yamaguchi H."/>
            <person name="Nakajima N."/>
            <person name="Kawachi M."/>
        </authorList>
    </citation>
    <scope>NUCLEOTIDE SEQUENCE [LARGE SCALE GENOMIC DNA]</scope>
    <source>
        <strain evidence="2 3">NIES-35</strain>
    </source>
</reference>
<comment type="caution">
    <text evidence="2">The sequence shown here is derived from an EMBL/GenBank/DDBJ whole genome shotgun (WGS) entry which is preliminary data.</text>
</comment>
<evidence type="ECO:0000256" key="1">
    <source>
        <dbReference type="SAM" id="MobiDB-lite"/>
    </source>
</evidence>
<dbReference type="InterPro" id="IPR036567">
    <property type="entry name" value="RHF-like"/>
</dbReference>
<dbReference type="AlphaFoldDB" id="A0A2V0NQI7"/>
<dbReference type="InParanoid" id="A0A2V0NQI7"/>
<sequence length="161" mass="17281">MLAPSLRRSLPARAPAAGAPPPPRAAVRAASVHRIGGRGDGEQPQISIHGRHVDVTPEIEGEVLSRLAPVLDKFRGAGIIESDGGVAAVDVRLMNSQAEVRLVPRVHSKGANETYVTQGLLKACESGNGWSESLDRTLDALDKKLTKWTKPAPKKVDYRRL</sequence>
<keyword evidence="3" id="KW-1185">Reference proteome</keyword>
<feature type="region of interest" description="Disordered" evidence="1">
    <location>
        <begin position="1"/>
        <end position="45"/>
    </location>
</feature>
<feature type="compositionally biased region" description="Low complexity" evidence="1">
    <location>
        <begin position="1"/>
        <end position="17"/>
    </location>
</feature>
<evidence type="ECO:0000313" key="3">
    <source>
        <dbReference type="Proteomes" id="UP000247498"/>
    </source>
</evidence>
<dbReference type="Proteomes" id="UP000247498">
    <property type="component" value="Unassembled WGS sequence"/>
</dbReference>
<protein>
    <recommendedName>
        <fullName evidence="4">Ribosomal subunit interface protein</fullName>
    </recommendedName>
</protein>
<name>A0A2V0NQI7_9CHLO</name>
<dbReference type="EMBL" id="BDRX01000002">
    <property type="protein sequence ID" value="GBF87803.1"/>
    <property type="molecule type" value="Genomic_DNA"/>
</dbReference>
<evidence type="ECO:0008006" key="4">
    <source>
        <dbReference type="Google" id="ProtNLM"/>
    </source>
</evidence>
<gene>
    <name evidence="2" type="ORF">Rsub_00514</name>
</gene>
<organism evidence="2 3">
    <name type="scientific">Raphidocelis subcapitata</name>
    <dbReference type="NCBI Taxonomy" id="307507"/>
    <lineage>
        <taxon>Eukaryota</taxon>
        <taxon>Viridiplantae</taxon>
        <taxon>Chlorophyta</taxon>
        <taxon>core chlorophytes</taxon>
        <taxon>Chlorophyceae</taxon>
        <taxon>CS clade</taxon>
        <taxon>Sphaeropleales</taxon>
        <taxon>Selenastraceae</taxon>
        <taxon>Raphidocelis</taxon>
    </lineage>
</organism>
<proteinExistence type="predicted"/>